<dbReference type="PANTHER" id="PTHR23221:SF7">
    <property type="entry name" value="PHOSPHATIDYLINOSITOL-GLYCAN-SPECIFIC PHOSPHOLIPASE D"/>
    <property type="match status" value="1"/>
</dbReference>
<dbReference type="SMART" id="SM00191">
    <property type="entry name" value="Int_alpha"/>
    <property type="match status" value="5"/>
</dbReference>
<dbReference type="PANTHER" id="PTHR23221">
    <property type="entry name" value="GLYCOSYLPHOSPHATIDYLINOSITOL PHOSPHOLIPASE D"/>
    <property type="match status" value="1"/>
</dbReference>
<keyword evidence="1 5" id="KW-0732">Signal</keyword>
<feature type="chain" id="PRO_5024868882" evidence="5">
    <location>
        <begin position="33"/>
        <end position="477"/>
    </location>
</feature>
<feature type="signal peptide" evidence="5">
    <location>
        <begin position="1"/>
        <end position="32"/>
    </location>
</feature>
<accession>A0A5Q0L5T9</accession>
<reference evidence="6 7" key="1">
    <citation type="submission" date="2019-10" db="EMBL/GenBank/DDBJ databases">
        <title>A novel species.</title>
        <authorList>
            <person name="Gao J."/>
        </authorList>
    </citation>
    <scope>NUCLEOTIDE SEQUENCE [LARGE SCALE GENOMIC DNA]</scope>
    <source>
        <strain evidence="6 7">QMT-28</strain>
    </source>
</reference>
<dbReference type="Pfam" id="PF01839">
    <property type="entry name" value="FG-GAP"/>
    <property type="match status" value="5"/>
</dbReference>
<organism evidence="6 7">
    <name type="scientific">Streptomyces fagopyri</name>
    <dbReference type="NCBI Taxonomy" id="2662397"/>
    <lineage>
        <taxon>Bacteria</taxon>
        <taxon>Bacillati</taxon>
        <taxon>Actinomycetota</taxon>
        <taxon>Actinomycetes</taxon>
        <taxon>Kitasatosporales</taxon>
        <taxon>Streptomycetaceae</taxon>
        <taxon>Streptomyces</taxon>
    </lineage>
</organism>
<evidence type="ECO:0000256" key="4">
    <source>
        <dbReference type="ARBA" id="ARBA00023180"/>
    </source>
</evidence>
<evidence type="ECO:0000256" key="5">
    <source>
        <dbReference type="SAM" id="SignalP"/>
    </source>
</evidence>
<keyword evidence="3" id="KW-0378">Hydrolase</keyword>
<evidence type="ECO:0000256" key="3">
    <source>
        <dbReference type="ARBA" id="ARBA00022801"/>
    </source>
</evidence>
<dbReference type="Proteomes" id="UP000326179">
    <property type="component" value="Chromosome"/>
</dbReference>
<protein>
    <submittedName>
        <fullName evidence="6">VCBS repeat-containing protein</fullName>
    </submittedName>
</protein>
<dbReference type="AlphaFoldDB" id="A0A5Q0L5T9"/>
<proteinExistence type="predicted"/>
<dbReference type="GO" id="GO:0016787">
    <property type="term" value="F:hydrolase activity"/>
    <property type="evidence" value="ECO:0007669"/>
    <property type="project" value="UniProtKB-KW"/>
</dbReference>
<keyword evidence="2" id="KW-0677">Repeat</keyword>
<dbReference type="InterPro" id="IPR013517">
    <property type="entry name" value="FG-GAP"/>
</dbReference>
<evidence type="ECO:0000256" key="2">
    <source>
        <dbReference type="ARBA" id="ARBA00022737"/>
    </source>
</evidence>
<dbReference type="KEGG" id="sfy:GFH48_01160"/>
<keyword evidence="4" id="KW-0325">Glycoprotein</keyword>
<dbReference type="RefSeq" id="WP_153286429.1">
    <property type="nucleotide sequence ID" value="NZ_CP045643.1"/>
</dbReference>
<dbReference type="InterPro" id="IPR013519">
    <property type="entry name" value="Int_alpha_beta-p"/>
</dbReference>
<evidence type="ECO:0000313" key="7">
    <source>
        <dbReference type="Proteomes" id="UP000326179"/>
    </source>
</evidence>
<evidence type="ECO:0000256" key="1">
    <source>
        <dbReference type="ARBA" id="ARBA00022729"/>
    </source>
</evidence>
<dbReference type="InterPro" id="IPR028994">
    <property type="entry name" value="Integrin_alpha_N"/>
</dbReference>
<dbReference type="PROSITE" id="PS51470">
    <property type="entry name" value="FG_GAP"/>
    <property type="match status" value="3"/>
</dbReference>
<sequence>MTRQRFKGRWRAVAVIVVLGTTALGPVTPAVAVHGAVPGDFNGDGYRDAVVPAPGANVAGKDGAGAVVVLYGSKSGLSTSRRQTITQNSAGVPDSAEAGDGFGAATATADINRDGFADLVVAAPYEDTSKGNDSGAVVALWGSKNGLTSATDLPNPARPHDGASEYGRDVAVFAGGPGAKTQVAVAGTGGSVYFTGPFSRTGTYGSRTYNENTPSVASVALGDFNHDGAPDPVAITVRLAGLSGGEVYRGPGMMYDDYMTQGNGLIAATGDINGDSYADLVIGDPDEPAKDGVDGAHGGRVLVWYGAKQGIPFDAKPVQLTQNTAGVPGTSDKGDDFGGSLAVADLNRDGLADIVVGTPYEGRSHAGQVTIIPGRRSGALGAGSYSFTQDTADVPDTSESGDAFGTTVAVGDVNGDGRPELFVSAAFENMGPGAVWVFPGTTTGPTARGCHEFTPSSVGLSDRSPSYLGGAGLLWMI</sequence>
<dbReference type="Gene3D" id="2.130.10.130">
    <property type="entry name" value="Integrin alpha, N-terminal"/>
    <property type="match status" value="4"/>
</dbReference>
<name>A0A5Q0L5T9_9ACTN</name>
<dbReference type="EMBL" id="CP045643">
    <property type="protein sequence ID" value="QFZ72059.1"/>
    <property type="molecule type" value="Genomic_DNA"/>
</dbReference>
<dbReference type="SUPFAM" id="SSF69318">
    <property type="entry name" value="Integrin alpha N-terminal domain"/>
    <property type="match status" value="2"/>
</dbReference>
<keyword evidence="7" id="KW-1185">Reference proteome</keyword>
<gene>
    <name evidence="6" type="ORF">GFH48_01160</name>
</gene>
<evidence type="ECO:0000313" key="6">
    <source>
        <dbReference type="EMBL" id="QFZ72059.1"/>
    </source>
</evidence>